<feature type="region of interest" description="Disordered" evidence="1">
    <location>
        <begin position="289"/>
        <end position="355"/>
    </location>
</feature>
<keyword evidence="2" id="KW-1133">Transmembrane helix</keyword>
<evidence type="ECO:0000256" key="3">
    <source>
        <dbReference type="SAM" id="SignalP"/>
    </source>
</evidence>
<evidence type="ECO:0000313" key="5">
    <source>
        <dbReference type="Proteomes" id="UP000193986"/>
    </source>
</evidence>
<evidence type="ECO:0000256" key="2">
    <source>
        <dbReference type="SAM" id="Phobius"/>
    </source>
</evidence>
<protein>
    <recommendedName>
        <fullName evidence="6">Cyanovirin-N domain-containing protein</fullName>
    </recommendedName>
</protein>
<keyword evidence="2" id="KW-0812">Transmembrane</keyword>
<dbReference type="AlphaFoldDB" id="A0A1Y2AZK0"/>
<feature type="signal peptide" evidence="3">
    <location>
        <begin position="1"/>
        <end position="18"/>
    </location>
</feature>
<accession>A0A1Y2AZK0</accession>
<reference evidence="4 5" key="1">
    <citation type="submission" date="2016-07" db="EMBL/GenBank/DDBJ databases">
        <title>Pervasive Adenine N6-methylation of Active Genes in Fungi.</title>
        <authorList>
            <consortium name="DOE Joint Genome Institute"/>
            <person name="Mondo S.J."/>
            <person name="Dannebaum R.O."/>
            <person name="Kuo R.C."/>
            <person name="Labutti K."/>
            <person name="Haridas S."/>
            <person name="Kuo A."/>
            <person name="Salamov A."/>
            <person name="Ahrendt S.R."/>
            <person name="Lipzen A."/>
            <person name="Sullivan W."/>
            <person name="Andreopoulos W.B."/>
            <person name="Clum A."/>
            <person name="Lindquist E."/>
            <person name="Daum C."/>
            <person name="Ramamoorthy G.K."/>
            <person name="Gryganskyi A."/>
            <person name="Culley D."/>
            <person name="Magnuson J.K."/>
            <person name="James T.Y."/>
            <person name="O'Malley M.A."/>
            <person name="Stajich J.E."/>
            <person name="Spatafora J.W."/>
            <person name="Visel A."/>
            <person name="Grigoriev I.V."/>
        </authorList>
    </citation>
    <scope>NUCLEOTIDE SEQUENCE [LARGE SCALE GENOMIC DNA]</scope>
    <source>
        <strain evidence="4 5">68-887.2</strain>
    </source>
</reference>
<dbReference type="EMBL" id="MCFC01000034">
    <property type="protein sequence ID" value="ORY27993.1"/>
    <property type="molecule type" value="Genomic_DNA"/>
</dbReference>
<dbReference type="Proteomes" id="UP000193986">
    <property type="component" value="Unassembled WGS sequence"/>
</dbReference>
<feature type="transmembrane region" description="Helical" evidence="2">
    <location>
        <begin position="210"/>
        <end position="230"/>
    </location>
</feature>
<dbReference type="STRING" id="71784.A0A1Y2AZK0"/>
<feature type="region of interest" description="Disordered" evidence="1">
    <location>
        <begin position="176"/>
        <end position="207"/>
    </location>
</feature>
<evidence type="ECO:0008006" key="6">
    <source>
        <dbReference type="Google" id="ProtNLM"/>
    </source>
</evidence>
<feature type="compositionally biased region" description="Basic and acidic residues" evidence="1">
    <location>
        <begin position="378"/>
        <end position="403"/>
    </location>
</feature>
<dbReference type="InParanoid" id="A0A1Y2AZK0"/>
<evidence type="ECO:0000313" key="4">
    <source>
        <dbReference type="EMBL" id="ORY27993.1"/>
    </source>
</evidence>
<sequence>MWFLLLLKLFDSTLGARAQTTNATCSNDSNTSWLFSPSGDSPCLTWSKLQSLCLSSDKYINVPPLLDASWGYNSPDQGGSECQCNSVAYSLMAGCTFCQIGQSGNWADEGTFSASCQDYISDGVGMGVDLQLPAYVWREWDGTHWDPAAASSSASSFTAFPTQTYSTTLSRAFTTSSSQTSTSTSTSTSTISTTSTRPTASSTSSHKGPIIGGIVGGVIALILLFVIIIYRVRIRNRHSTSAATNEKVFNLTPKDKVTTSTSTTSYRSPSSPRSFLDIIGSSTSLIGVPKSESRRQTELIADPRSFSSPRPAPTPTPTPTRVRANHDNLKYTTTSERMRTQTEQEDEDDGQEILRKLPPVDGGLVVYDSPEEDFEYEREEREEREFEDEAKVKVKSESDGKTDMKKKKSIQRDMGTEIHMGIKEGIRIQLEVDMDTGIVQLKVDMDMGMGII</sequence>
<feature type="compositionally biased region" description="Low complexity" evidence="1">
    <location>
        <begin position="176"/>
        <end position="205"/>
    </location>
</feature>
<comment type="caution">
    <text evidence="4">The sequence shown here is derived from an EMBL/GenBank/DDBJ whole genome shotgun (WGS) entry which is preliminary data.</text>
</comment>
<gene>
    <name evidence="4" type="ORF">BCR39DRAFT_588889</name>
</gene>
<feature type="chain" id="PRO_5012011050" description="Cyanovirin-N domain-containing protein" evidence="3">
    <location>
        <begin position="19"/>
        <end position="452"/>
    </location>
</feature>
<keyword evidence="5" id="KW-1185">Reference proteome</keyword>
<dbReference type="OrthoDB" id="2576311at2759"/>
<keyword evidence="2" id="KW-0472">Membrane</keyword>
<keyword evidence="3" id="KW-0732">Signal</keyword>
<evidence type="ECO:0000256" key="1">
    <source>
        <dbReference type="SAM" id="MobiDB-lite"/>
    </source>
</evidence>
<proteinExistence type="predicted"/>
<name>A0A1Y2AZK0_9TREE</name>
<feature type="region of interest" description="Disordered" evidence="1">
    <location>
        <begin position="378"/>
        <end position="410"/>
    </location>
</feature>
<organism evidence="4 5">
    <name type="scientific">Naematelia encephala</name>
    <dbReference type="NCBI Taxonomy" id="71784"/>
    <lineage>
        <taxon>Eukaryota</taxon>
        <taxon>Fungi</taxon>
        <taxon>Dikarya</taxon>
        <taxon>Basidiomycota</taxon>
        <taxon>Agaricomycotina</taxon>
        <taxon>Tremellomycetes</taxon>
        <taxon>Tremellales</taxon>
        <taxon>Naemateliaceae</taxon>
        <taxon>Naematelia</taxon>
    </lineage>
</organism>